<keyword evidence="2" id="KW-1185">Reference proteome</keyword>
<dbReference type="EMBL" id="FWFW01000002">
    <property type="protein sequence ID" value="SLN25465.1"/>
    <property type="molecule type" value="Genomic_DNA"/>
</dbReference>
<dbReference type="STRING" id="658057.SAMN04488032_102175"/>
<dbReference type="PANTHER" id="PTHR40267">
    <property type="entry name" value="BLR3294 PROTEIN"/>
    <property type="match status" value="1"/>
</dbReference>
<dbReference type="InterPro" id="IPR053714">
    <property type="entry name" value="Iso_Racemase_Enz_sf"/>
</dbReference>
<evidence type="ECO:0000313" key="2">
    <source>
        <dbReference type="Proteomes" id="UP000193307"/>
    </source>
</evidence>
<reference evidence="1 2" key="1">
    <citation type="submission" date="2017-03" db="EMBL/GenBank/DDBJ databases">
        <authorList>
            <person name="Afonso C.L."/>
            <person name="Miller P.J."/>
            <person name="Scott M.A."/>
            <person name="Spackman E."/>
            <person name="Goraichik I."/>
            <person name="Dimitrov K.M."/>
            <person name="Suarez D.L."/>
            <person name="Swayne D.E."/>
        </authorList>
    </citation>
    <scope>NUCLEOTIDE SEQUENCE [LARGE SCALE GENOMIC DNA]</scope>
    <source>
        <strain evidence="1 2">CECT 7971</strain>
    </source>
</reference>
<dbReference type="PIRSF" id="PIRSF015736">
    <property type="entry name" value="MI"/>
    <property type="match status" value="1"/>
</dbReference>
<dbReference type="PANTHER" id="PTHR40267:SF1">
    <property type="entry name" value="BLR3294 PROTEIN"/>
    <property type="match status" value="1"/>
</dbReference>
<name>A0A1Y5RUM8_9RHOB</name>
<sequence length="266" mass="28521">MSTQINTINGGRMAPKFTYDGNGDRCRIGLIFMASSIVMEAEMWAMAPKGVSIHTTRIKLPKVTVEGIQAMMDAPELEQAARLLASAPIDVLCFGGTSASFLHGTAYDQALIAKLKQWAPGIEVNTASTASLAGLKAVGAESVILATPYVDEVHNRAIRFLEENGHPVVASRNLKIDTDQALAEVPLQKTFDMICEMDTPEANAVFISCTNFLTAGLIDAVEKELGKPVVSAVQSSFWHSLRLGGVADDCPGYGALFQHGLPEVRE</sequence>
<dbReference type="EC" id="4.1.1.76" evidence="1"/>
<dbReference type="GO" id="GO:0047436">
    <property type="term" value="F:arylmalonate decarboxylase activity"/>
    <property type="evidence" value="ECO:0007669"/>
    <property type="project" value="UniProtKB-EC"/>
</dbReference>
<organism evidence="1 2">
    <name type="scientific">Pacificibacter marinus</name>
    <dbReference type="NCBI Taxonomy" id="658057"/>
    <lineage>
        <taxon>Bacteria</taxon>
        <taxon>Pseudomonadati</taxon>
        <taxon>Pseudomonadota</taxon>
        <taxon>Alphaproteobacteria</taxon>
        <taxon>Rhodobacterales</taxon>
        <taxon>Roseobacteraceae</taxon>
        <taxon>Pacificibacter</taxon>
    </lineage>
</organism>
<protein>
    <submittedName>
        <fullName evidence="1">Arylmalonate decarboxylase</fullName>
        <ecNumber evidence="1">4.1.1.76</ecNumber>
    </submittedName>
</protein>
<dbReference type="InterPro" id="IPR026286">
    <property type="entry name" value="MaiA/AMDase"/>
</dbReference>
<proteinExistence type="predicted"/>
<accession>A0A1Y5RUM8</accession>
<keyword evidence="1" id="KW-0456">Lyase</keyword>
<dbReference type="Proteomes" id="UP000193307">
    <property type="component" value="Unassembled WGS sequence"/>
</dbReference>
<dbReference type="RefSeq" id="WP_211753556.1">
    <property type="nucleotide sequence ID" value="NZ_FNZV01000002.1"/>
</dbReference>
<dbReference type="Pfam" id="PF17645">
    <property type="entry name" value="Amdase"/>
    <property type="match status" value="1"/>
</dbReference>
<gene>
    <name evidence="1" type="ORF">PAM7971_00913</name>
</gene>
<dbReference type="Gene3D" id="3.40.50.12500">
    <property type="match status" value="1"/>
</dbReference>
<evidence type="ECO:0000313" key="1">
    <source>
        <dbReference type="EMBL" id="SLN25465.1"/>
    </source>
</evidence>
<dbReference type="AlphaFoldDB" id="A0A1Y5RUM8"/>